<dbReference type="Pfam" id="PF13478">
    <property type="entry name" value="XdhC_C"/>
    <property type="match status" value="1"/>
</dbReference>
<dbReference type="NCBIfam" id="TIGR02964">
    <property type="entry name" value="xanthine_xdhC"/>
    <property type="match status" value="1"/>
</dbReference>
<name>A0ABQ5VVA3_9RHOB</name>
<dbReference type="Pfam" id="PF02625">
    <property type="entry name" value="XdhC_CoxI"/>
    <property type="match status" value="1"/>
</dbReference>
<organism evidence="3 4">
    <name type="scientific">Amylibacter marinus</name>
    <dbReference type="NCBI Taxonomy" id="1475483"/>
    <lineage>
        <taxon>Bacteria</taxon>
        <taxon>Pseudomonadati</taxon>
        <taxon>Pseudomonadota</taxon>
        <taxon>Alphaproteobacteria</taxon>
        <taxon>Rhodobacterales</taxon>
        <taxon>Paracoccaceae</taxon>
        <taxon>Amylibacter</taxon>
    </lineage>
</organism>
<evidence type="ECO:0000313" key="4">
    <source>
        <dbReference type="Proteomes" id="UP001156694"/>
    </source>
</evidence>
<comment type="caution">
    <text evidence="3">The sequence shown here is derived from an EMBL/GenBank/DDBJ whole genome shotgun (WGS) entry which is preliminary data.</text>
</comment>
<dbReference type="EMBL" id="BSNN01000004">
    <property type="protein sequence ID" value="GLQ35200.1"/>
    <property type="molecule type" value="Genomic_DNA"/>
</dbReference>
<evidence type="ECO:0000259" key="1">
    <source>
        <dbReference type="Pfam" id="PF02625"/>
    </source>
</evidence>
<accession>A0ABQ5VVA3</accession>
<protein>
    <submittedName>
        <fullName evidence="3">Xanthine dehydrogenase accessory protein XdhC</fullName>
    </submittedName>
</protein>
<proteinExistence type="predicted"/>
<keyword evidence="4" id="KW-1185">Reference proteome</keyword>
<dbReference type="InterPro" id="IPR003777">
    <property type="entry name" value="XdhC_CoxI"/>
</dbReference>
<gene>
    <name evidence="3" type="primary">xdhC</name>
    <name evidence="3" type="ORF">GCM10007939_14830</name>
</gene>
<dbReference type="PANTHER" id="PTHR30388:SF6">
    <property type="entry name" value="XANTHINE DEHYDROGENASE SUBUNIT A-RELATED"/>
    <property type="match status" value="1"/>
</dbReference>
<dbReference type="InterPro" id="IPR014308">
    <property type="entry name" value="Xanthine_DH_XdhC"/>
</dbReference>
<dbReference type="RefSeq" id="WP_348520659.1">
    <property type="nucleotide sequence ID" value="NZ_BSNN01000004.1"/>
</dbReference>
<evidence type="ECO:0000313" key="3">
    <source>
        <dbReference type="EMBL" id="GLQ35200.1"/>
    </source>
</evidence>
<dbReference type="Proteomes" id="UP001156694">
    <property type="component" value="Unassembled WGS sequence"/>
</dbReference>
<dbReference type="InterPro" id="IPR052698">
    <property type="entry name" value="MoCofactor_Util/Proc"/>
</dbReference>
<reference evidence="4" key="1">
    <citation type="journal article" date="2019" name="Int. J. Syst. Evol. Microbiol.">
        <title>The Global Catalogue of Microorganisms (GCM) 10K type strain sequencing project: providing services to taxonomists for standard genome sequencing and annotation.</title>
        <authorList>
            <consortium name="The Broad Institute Genomics Platform"/>
            <consortium name="The Broad Institute Genome Sequencing Center for Infectious Disease"/>
            <person name="Wu L."/>
            <person name="Ma J."/>
        </authorList>
    </citation>
    <scope>NUCLEOTIDE SEQUENCE [LARGE SCALE GENOMIC DNA]</scope>
    <source>
        <strain evidence="4">NBRC 110140</strain>
    </source>
</reference>
<dbReference type="Gene3D" id="3.40.50.720">
    <property type="entry name" value="NAD(P)-binding Rossmann-like Domain"/>
    <property type="match status" value="1"/>
</dbReference>
<feature type="domain" description="XdhC- CoxI" evidence="1">
    <location>
        <begin position="16"/>
        <end position="67"/>
    </location>
</feature>
<evidence type="ECO:0000259" key="2">
    <source>
        <dbReference type="Pfam" id="PF13478"/>
    </source>
</evidence>
<dbReference type="InterPro" id="IPR027051">
    <property type="entry name" value="XdhC_Rossmann_dom"/>
</dbReference>
<feature type="domain" description="XdhC Rossmann" evidence="2">
    <location>
        <begin position="156"/>
        <end position="294"/>
    </location>
</feature>
<sequence length="309" mass="33171">MMGFDRAQLERHVGQGPVARIVIAAHQGSVPRGTGTSMLLTSDGPFGTIGGGALELQALALAEKIRGGDQAQCITVPLGPALGQCCGGRVTLVIERYTRETLPQAGLFFARGIRASTQSLAVARKIAGLRNGQGINETLLIDGWLFEPVVAPLQPLWIYGAGHVGRAIVDVMQGLDFDITWVDTAPDRFPAHCPVQTLVSANPAHVVRYAPKNAFHLILTYSHAFDFDLCHQLLQHPHAWAGLIGSKTKWRRFQKRLADLGHRPEEIGAICCPIGAPNLGKSPKSIAIGVAGQLLSIRAGNWAGERKKI</sequence>
<dbReference type="PANTHER" id="PTHR30388">
    <property type="entry name" value="ALDEHYDE OXIDOREDUCTASE MOLYBDENUM COFACTOR ASSEMBLY PROTEIN"/>
    <property type="match status" value="1"/>
</dbReference>